<evidence type="ECO:0000313" key="1">
    <source>
        <dbReference type="EMBL" id="BAC89840.1"/>
    </source>
</evidence>
<gene>
    <name evidence="1" type="ordered locus">gll1899</name>
</gene>
<reference evidence="1 2" key="2">
    <citation type="journal article" date="2003" name="DNA Res.">
        <title>Complete genome structure of Gloeobacter violaceus PCC 7421, a cyanobacterium that lacks thylakoids (supplement).</title>
        <authorList>
            <person name="Nakamura Y."/>
            <person name="Kaneko T."/>
            <person name="Sato S."/>
            <person name="Mimuro M."/>
            <person name="Miyashita H."/>
            <person name="Tsuchiya T."/>
            <person name="Sasamoto S."/>
            <person name="Watanabe A."/>
            <person name="Kawashima K."/>
            <person name="Kishida Y."/>
            <person name="Kiyokawa C."/>
            <person name="Kohara M."/>
            <person name="Matsumoto M."/>
            <person name="Matsuno A."/>
            <person name="Nakazaki N."/>
            <person name="Shimpo S."/>
            <person name="Takeuchi C."/>
            <person name="Yamada M."/>
            <person name="Tabata S."/>
        </authorList>
    </citation>
    <scope>NUCLEOTIDE SEQUENCE [LARGE SCALE GENOMIC DNA]</scope>
    <source>
        <strain evidence="2">ATCC 29082 / PCC 7421</strain>
    </source>
</reference>
<dbReference type="KEGG" id="gvi:gll1899"/>
<dbReference type="EnsemblBacteria" id="BAC89840">
    <property type="protein sequence ID" value="BAC89840"/>
    <property type="gene ID" value="BAC89840"/>
</dbReference>
<dbReference type="SUPFAM" id="SSF52540">
    <property type="entry name" value="P-loop containing nucleoside triphosphate hydrolases"/>
    <property type="match status" value="1"/>
</dbReference>
<name>Q7NJD3_GLOVI</name>
<sequence length="320" mass="36366">MSHQPLIILTPPRSFSSVVCALLGRHPDLYGFPELNLFKTDTIEELNFARIQRRWPTAMDGLARTLAEIHEGTQDELSVHRARVWINEHMHLGCKEVFNYVLDYVNPKIGVDKSPTTILKVENMERAFHMFPKARFLHLTRHPVTSAKSIAEFLSVIIQTREQVGAMQAKVGWSVDPAFLSDEEEDLKGNKPVKVSPLKLWLSAHTKIMNFMERLPLGQGMRIRGEDLLSDLDIYLPQIAEWLGVRTDQEAIDEMKSPEESPYARTGPINAPFGNDPKFLANPKLRSSKVPIPPLKGTFEWAVDTDTAREIQELAQQMGY</sequence>
<reference evidence="1 2" key="1">
    <citation type="journal article" date="2003" name="DNA Res.">
        <title>Complete genome structure of Gloeobacter violaceus PCC 7421, a cyanobacterium that lacks thylakoids.</title>
        <authorList>
            <person name="Nakamura Y."/>
            <person name="Kaneko T."/>
            <person name="Sato S."/>
            <person name="Mimuro M."/>
            <person name="Miyashita H."/>
            <person name="Tsuchiya T."/>
            <person name="Sasamoto S."/>
            <person name="Watanabe A."/>
            <person name="Kawashima K."/>
            <person name="Kishida Y."/>
            <person name="Kiyokawa C."/>
            <person name="Kohara M."/>
            <person name="Matsumoto M."/>
            <person name="Matsuno A."/>
            <person name="Nakazaki N."/>
            <person name="Shimpo S."/>
            <person name="Takeuchi C."/>
            <person name="Yamada M."/>
            <person name="Tabata S."/>
        </authorList>
    </citation>
    <scope>NUCLEOTIDE SEQUENCE [LARGE SCALE GENOMIC DNA]</scope>
    <source>
        <strain evidence="2">ATCC 29082 / PCC 7421</strain>
    </source>
</reference>
<dbReference type="EMBL" id="BA000045">
    <property type="protein sequence ID" value="BAC89840.1"/>
    <property type="molecule type" value="Genomic_DNA"/>
</dbReference>
<dbReference type="OrthoDB" id="9815894at2"/>
<dbReference type="PATRIC" id="fig|251221.4.peg.1932"/>
<proteinExistence type="predicted"/>
<organism evidence="1 2">
    <name type="scientific">Gloeobacter violaceus (strain ATCC 29082 / PCC 7421)</name>
    <dbReference type="NCBI Taxonomy" id="251221"/>
    <lineage>
        <taxon>Bacteria</taxon>
        <taxon>Bacillati</taxon>
        <taxon>Cyanobacteriota</taxon>
        <taxon>Cyanophyceae</taxon>
        <taxon>Gloeobacterales</taxon>
        <taxon>Gloeobacteraceae</taxon>
        <taxon>Gloeobacter</taxon>
    </lineage>
</organism>
<dbReference type="Proteomes" id="UP000000557">
    <property type="component" value="Chromosome"/>
</dbReference>
<dbReference type="Gene3D" id="3.40.50.300">
    <property type="entry name" value="P-loop containing nucleotide triphosphate hydrolases"/>
    <property type="match status" value="1"/>
</dbReference>
<accession>Q7NJD3</accession>
<dbReference type="Pfam" id="PF13469">
    <property type="entry name" value="Sulfotransfer_3"/>
    <property type="match status" value="1"/>
</dbReference>
<dbReference type="InterPro" id="IPR027417">
    <property type="entry name" value="P-loop_NTPase"/>
</dbReference>
<evidence type="ECO:0000313" key="2">
    <source>
        <dbReference type="Proteomes" id="UP000000557"/>
    </source>
</evidence>
<keyword evidence="2" id="KW-1185">Reference proteome</keyword>
<protein>
    <submittedName>
        <fullName evidence="1">Gll1899 protein</fullName>
    </submittedName>
</protein>
<dbReference type="AlphaFoldDB" id="Q7NJD3"/>
<dbReference type="eggNOG" id="COG1502">
    <property type="taxonomic scope" value="Bacteria"/>
</dbReference>
<dbReference type="HOGENOM" id="CLU_924034_0_0_3"/>
<dbReference type="InParanoid" id="Q7NJD3"/>
<dbReference type="STRING" id="251221.gene:10759391"/>